<dbReference type="PANTHER" id="PTHR30222:SF17">
    <property type="entry name" value="SPERMIDINE_PUTRESCINE-BINDING PERIPLASMIC PROTEIN"/>
    <property type="match status" value="1"/>
</dbReference>
<gene>
    <name evidence="6" type="ORF">A3C87_02100</name>
</gene>
<dbReference type="GO" id="GO:0042597">
    <property type="term" value="C:periplasmic space"/>
    <property type="evidence" value="ECO:0007669"/>
    <property type="project" value="UniProtKB-SubCell"/>
</dbReference>
<dbReference type="PANTHER" id="PTHR30222">
    <property type="entry name" value="SPERMIDINE/PUTRESCINE-BINDING PERIPLASMIC PROTEIN"/>
    <property type="match status" value="1"/>
</dbReference>
<organism evidence="6 7">
    <name type="scientific">Candidatus Kaiserbacteria bacterium RIFCSPHIGHO2_02_FULL_49_34</name>
    <dbReference type="NCBI Taxonomy" id="1798491"/>
    <lineage>
        <taxon>Bacteria</taxon>
        <taxon>Candidatus Kaiseribacteriota</taxon>
    </lineage>
</organism>
<dbReference type="InterPro" id="IPR001188">
    <property type="entry name" value="Sperm_putr-bd"/>
</dbReference>
<dbReference type="EMBL" id="MFLE01000026">
    <property type="protein sequence ID" value="OGG61069.1"/>
    <property type="molecule type" value="Genomic_DNA"/>
</dbReference>
<dbReference type="SUPFAM" id="SSF53850">
    <property type="entry name" value="Periplasmic binding protein-like II"/>
    <property type="match status" value="1"/>
</dbReference>
<evidence type="ECO:0000256" key="3">
    <source>
        <dbReference type="ARBA" id="ARBA00022729"/>
    </source>
</evidence>
<sequence>MKKLTRFRIHLASYITVTLLTVLAVFLSAFAFAKPTELHIYTWEDYIAPEVIAQFETKYNVVVTVTEFDSEFDLLRMYRETPKLDTYDLIFFSDTIAEELRRKNVLAPIQKKSITNIRNISASLFDIRTNAEALHAVPYMYGTTGIVVNTKFIDPSVVTWQTLFDPQYAGKTCLLNDESEVIAAAALAQGFDAIPTSDAAMHAVTGLVKNYTEYGTYCGDVSLIDELVSERVWIAQQWNGSAIPALEEHEHLRYILPPDGARIWYDYMGIPTGARNVHQASRFIQYLNEPKVAAQNVNYLWYASVNQAAREFVDTEILENEIIYPRSDTKNKFTSYAAFPYYEAVATMRDTVYTIMHTGSILE</sequence>
<protein>
    <recommendedName>
        <fullName evidence="8">Spermidine/putrescine ABC transporter substrate-binding protein</fullName>
    </recommendedName>
</protein>
<dbReference type="Gene3D" id="3.40.190.10">
    <property type="entry name" value="Periplasmic binding protein-like II"/>
    <property type="match status" value="2"/>
</dbReference>
<evidence type="ECO:0000313" key="7">
    <source>
        <dbReference type="Proteomes" id="UP000176511"/>
    </source>
</evidence>
<evidence type="ECO:0000256" key="5">
    <source>
        <dbReference type="PIRSR" id="PIRSR019574-1"/>
    </source>
</evidence>
<dbReference type="GO" id="GO:0015846">
    <property type="term" value="P:polyamine transport"/>
    <property type="evidence" value="ECO:0007669"/>
    <property type="project" value="InterPro"/>
</dbReference>
<evidence type="ECO:0008006" key="8">
    <source>
        <dbReference type="Google" id="ProtNLM"/>
    </source>
</evidence>
<dbReference type="CDD" id="cd13590">
    <property type="entry name" value="PBP2_PotD_PotF_like"/>
    <property type="match status" value="1"/>
</dbReference>
<dbReference type="InterPro" id="IPR006059">
    <property type="entry name" value="SBP"/>
</dbReference>
<evidence type="ECO:0000256" key="1">
    <source>
        <dbReference type="ARBA" id="ARBA00004418"/>
    </source>
</evidence>
<keyword evidence="4" id="KW-0574">Periplasm</keyword>
<comment type="caution">
    <text evidence="6">The sequence shown here is derived from an EMBL/GenBank/DDBJ whole genome shotgun (WGS) entry which is preliminary data.</text>
</comment>
<comment type="subcellular location">
    <subcellularLocation>
        <location evidence="1">Periplasm</location>
    </subcellularLocation>
</comment>
<proteinExistence type="predicted"/>
<name>A0A1F6DHY3_9BACT</name>
<dbReference type="GO" id="GO:0019808">
    <property type="term" value="F:polyamine binding"/>
    <property type="evidence" value="ECO:0007669"/>
    <property type="project" value="InterPro"/>
</dbReference>
<dbReference type="STRING" id="1798491.A3C87_02100"/>
<dbReference type="AlphaFoldDB" id="A0A1F6DHY3"/>
<accession>A0A1F6DHY3</accession>
<evidence type="ECO:0000313" key="6">
    <source>
        <dbReference type="EMBL" id="OGG61069.1"/>
    </source>
</evidence>
<keyword evidence="2" id="KW-0813">Transport</keyword>
<keyword evidence="3" id="KW-0732">Signal</keyword>
<evidence type="ECO:0000256" key="2">
    <source>
        <dbReference type="ARBA" id="ARBA00022448"/>
    </source>
</evidence>
<dbReference type="Pfam" id="PF13416">
    <property type="entry name" value="SBP_bac_8"/>
    <property type="match status" value="1"/>
</dbReference>
<dbReference type="PRINTS" id="PR00909">
    <property type="entry name" value="SPERMDNBNDNG"/>
</dbReference>
<reference evidence="6 7" key="1">
    <citation type="journal article" date="2016" name="Nat. Commun.">
        <title>Thousands of microbial genomes shed light on interconnected biogeochemical processes in an aquifer system.</title>
        <authorList>
            <person name="Anantharaman K."/>
            <person name="Brown C.T."/>
            <person name="Hug L.A."/>
            <person name="Sharon I."/>
            <person name="Castelle C.J."/>
            <person name="Probst A.J."/>
            <person name="Thomas B.C."/>
            <person name="Singh A."/>
            <person name="Wilkins M.J."/>
            <person name="Karaoz U."/>
            <person name="Brodie E.L."/>
            <person name="Williams K.H."/>
            <person name="Hubbard S.S."/>
            <person name="Banfield J.F."/>
        </authorList>
    </citation>
    <scope>NUCLEOTIDE SEQUENCE [LARGE SCALE GENOMIC DNA]</scope>
</reference>
<evidence type="ECO:0000256" key="4">
    <source>
        <dbReference type="ARBA" id="ARBA00022764"/>
    </source>
</evidence>
<feature type="binding site" evidence="5">
    <location>
        <begin position="177"/>
        <end position="180"/>
    </location>
    <ligand>
        <name>spermidine</name>
        <dbReference type="ChEBI" id="CHEBI:57834"/>
    </ligand>
</feature>
<dbReference type="Proteomes" id="UP000176511">
    <property type="component" value="Unassembled WGS sequence"/>
</dbReference>
<dbReference type="PIRSF" id="PIRSF019574">
    <property type="entry name" value="Periplasmic_polyamine_BP"/>
    <property type="match status" value="1"/>
</dbReference>